<organism evidence="1 2">
    <name type="scientific">Rangifer tarandus platyrhynchus</name>
    <name type="common">Svalbard reindeer</name>
    <dbReference type="NCBI Taxonomy" id="3082113"/>
    <lineage>
        <taxon>Eukaryota</taxon>
        <taxon>Metazoa</taxon>
        <taxon>Chordata</taxon>
        <taxon>Craniata</taxon>
        <taxon>Vertebrata</taxon>
        <taxon>Euteleostomi</taxon>
        <taxon>Mammalia</taxon>
        <taxon>Eutheria</taxon>
        <taxon>Laurasiatheria</taxon>
        <taxon>Artiodactyla</taxon>
        <taxon>Ruminantia</taxon>
        <taxon>Pecora</taxon>
        <taxon>Cervidae</taxon>
        <taxon>Odocoileinae</taxon>
        <taxon>Rangifer</taxon>
    </lineage>
</organism>
<proteinExistence type="predicted"/>
<gene>
    <name evidence="1" type="ORF">MRATA1EN1_LOCUS25216</name>
</gene>
<dbReference type="Proteomes" id="UP001176941">
    <property type="component" value="Chromosome 6"/>
</dbReference>
<keyword evidence="2" id="KW-1185">Reference proteome</keyword>
<evidence type="ECO:0000313" key="1">
    <source>
        <dbReference type="EMBL" id="CAI9176254.1"/>
    </source>
</evidence>
<accession>A0ABN8ZRA3</accession>
<reference evidence="1" key="1">
    <citation type="submission" date="2023-04" db="EMBL/GenBank/DDBJ databases">
        <authorList>
            <consortium name="ELIXIR-Norway"/>
        </authorList>
    </citation>
    <scope>NUCLEOTIDE SEQUENCE [LARGE SCALE GENOMIC DNA]</scope>
</reference>
<dbReference type="EMBL" id="OX459942">
    <property type="protein sequence ID" value="CAI9176254.1"/>
    <property type="molecule type" value="Genomic_DNA"/>
</dbReference>
<name>A0ABN8ZRA3_RANTA</name>
<evidence type="ECO:0000313" key="2">
    <source>
        <dbReference type="Proteomes" id="UP001176941"/>
    </source>
</evidence>
<sequence length="102" mass="11793">MANQVEAGQFAELYARPEECLLEPVKSSGQERRASANMATGLCLFGCTGPWRHRPRRSSTCTRSFRCAWTFQNQLKRFINLKVKLTQGPRNVHFHKRLKKLN</sequence>
<protein>
    <submittedName>
        <fullName evidence="1">Uncharacterized protein</fullName>
    </submittedName>
</protein>